<reference evidence="2 3" key="1">
    <citation type="journal article" date="2014" name="Nature">
        <title>Sequential evolution of bacterial morphology by co-option of a developmental regulator.</title>
        <authorList>
            <person name="Jiang C."/>
            <person name="Brown P.J."/>
            <person name="Ducret A."/>
            <person name="Brun Y.V."/>
        </authorList>
    </citation>
    <scope>NUCLEOTIDE SEQUENCE [LARGE SCALE GENOMIC DNA]</scope>
    <source>
        <strain evidence="2 3">DSM 16100</strain>
    </source>
</reference>
<keyword evidence="3" id="KW-1185">Reference proteome</keyword>
<gene>
    <name evidence="2" type="ORF">ABENE_21405</name>
</gene>
<feature type="domain" description="PepSY" evidence="1">
    <location>
        <begin position="1"/>
        <end position="49"/>
    </location>
</feature>
<dbReference type="Pfam" id="PF13670">
    <property type="entry name" value="PepSY_2"/>
    <property type="match status" value="1"/>
</dbReference>
<evidence type="ECO:0000259" key="1">
    <source>
        <dbReference type="Pfam" id="PF13670"/>
    </source>
</evidence>
<sequence length="66" mass="7471">MKQKITQAGYKDIKVFKVSGSCYEIYGYTKEGKRAEVYFNPVTAAVVERNVDGEEAGEKEHEKGEH</sequence>
<organism evidence="2 3">
    <name type="scientific">Asticcacaulis benevestitus DSM 16100 = ATCC BAA-896</name>
    <dbReference type="NCBI Taxonomy" id="1121022"/>
    <lineage>
        <taxon>Bacteria</taxon>
        <taxon>Pseudomonadati</taxon>
        <taxon>Pseudomonadota</taxon>
        <taxon>Alphaproteobacteria</taxon>
        <taxon>Caulobacterales</taxon>
        <taxon>Caulobacteraceae</taxon>
        <taxon>Asticcacaulis</taxon>
    </lineage>
</organism>
<proteinExistence type="predicted"/>
<evidence type="ECO:0000313" key="3">
    <source>
        <dbReference type="Proteomes" id="UP000017837"/>
    </source>
</evidence>
<dbReference type="Proteomes" id="UP000017837">
    <property type="component" value="Unassembled WGS sequence"/>
</dbReference>
<dbReference type="eggNOG" id="COG5591">
    <property type="taxonomic scope" value="Bacteria"/>
</dbReference>
<dbReference type="AlphaFoldDB" id="V4P9G7"/>
<accession>V4P9G7</accession>
<dbReference type="EMBL" id="AWGB01000082">
    <property type="protein sequence ID" value="ESQ81895.1"/>
    <property type="molecule type" value="Genomic_DNA"/>
</dbReference>
<dbReference type="InterPro" id="IPR025711">
    <property type="entry name" value="PepSY"/>
</dbReference>
<name>V4P9G7_9CAUL</name>
<protein>
    <recommendedName>
        <fullName evidence="1">PepSY domain-containing protein</fullName>
    </recommendedName>
</protein>
<dbReference type="PATRIC" id="fig|1121022.4.peg.4385"/>
<evidence type="ECO:0000313" key="2">
    <source>
        <dbReference type="EMBL" id="ESQ81895.1"/>
    </source>
</evidence>
<dbReference type="STRING" id="1121022.GCA_000376105_04184"/>
<comment type="caution">
    <text evidence="2">The sequence shown here is derived from an EMBL/GenBank/DDBJ whole genome shotgun (WGS) entry which is preliminary data.</text>
</comment>